<dbReference type="EMBL" id="JADBGQ010000004">
    <property type="protein sequence ID" value="KAG5400048.1"/>
    <property type="molecule type" value="Genomic_DNA"/>
</dbReference>
<reference evidence="1 2" key="1">
    <citation type="submission" date="2021-03" db="EMBL/GenBank/DDBJ databases">
        <authorList>
            <person name="King G.J."/>
            <person name="Bancroft I."/>
            <person name="Baten A."/>
            <person name="Bloomfield J."/>
            <person name="Borpatragohain P."/>
            <person name="He Z."/>
            <person name="Irish N."/>
            <person name="Irwin J."/>
            <person name="Liu K."/>
            <person name="Mauleon R.P."/>
            <person name="Moore J."/>
            <person name="Morris R."/>
            <person name="Ostergaard L."/>
            <person name="Wang B."/>
            <person name="Wells R."/>
        </authorList>
    </citation>
    <scope>NUCLEOTIDE SEQUENCE [LARGE SCALE GENOMIC DNA]</scope>
    <source>
        <strain evidence="1">R-o-18</strain>
        <tissue evidence="1">Leaf</tissue>
    </source>
</reference>
<comment type="caution">
    <text evidence="1">The sequence shown here is derived from an EMBL/GenBank/DDBJ whole genome shotgun (WGS) entry which is preliminary data.</text>
</comment>
<dbReference type="Proteomes" id="UP000823674">
    <property type="component" value="Chromosome A04"/>
</dbReference>
<sequence>MANSYTLLANLKVGRCSNTTEVCLLRFWHLWFYEAPNVKKRGQLMTVEMLFLDEKSLSLQKKSHHQIFPIVALMVLPKKSESVRVFFHWDDVSVTESG</sequence>
<evidence type="ECO:0000313" key="1">
    <source>
        <dbReference type="EMBL" id="KAG5400048.1"/>
    </source>
</evidence>
<gene>
    <name evidence="1" type="primary">A04g501630.1_BraROA</name>
    <name evidence="1" type="ORF">IGI04_014655</name>
</gene>
<evidence type="ECO:0000313" key="2">
    <source>
        <dbReference type="Proteomes" id="UP000823674"/>
    </source>
</evidence>
<name>A0ABQ7MPB5_BRACM</name>
<accession>A0ABQ7MPB5</accession>
<keyword evidence="2" id="KW-1185">Reference proteome</keyword>
<proteinExistence type="predicted"/>
<organism evidence="1 2">
    <name type="scientific">Brassica rapa subsp. trilocularis</name>
    <dbReference type="NCBI Taxonomy" id="1813537"/>
    <lineage>
        <taxon>Eukaryota</taxon>
        <taxon>Viridiplantae</taxon>
        <taxon>Streptophyta</taxon>
        <taxon>Embryophyta</taxon>
        <taxon>Tracheophyta</taxon>
        <taxon>Spermatophyta</taxon>
        <taxon>Magnoliopsida</taxon>
        <taxon>eudicotyledons</taxon>
        <taxon>Gunneridae</taxon>
        <taxon>Pentapetalae</taxon>
        <taxon>rosids</taxon>
        <taxon>malvids</taxon>
        <taxon>Brassicales</taxon>
        <taxon>Brassicaceae</taxon>
        <taxon>Brassiceae</taxon>
        <taxon>Brassica</taxon>
    </lineage>
</organism>
<protein>
    <submittedName>
        <fullName evidence="1">Uncharacterized protein</fullName>
    </submittedName>
</protein>